<dbReference type="Proteomes" id="UP000287166">
    <property type="component" value="Unassembled WGS sequence"/>
</dbReference>
<feature type="compositionally biased region" description="Polar residues" evidence="1">
    <location>
        <begin position="639"/>
        <end position="652"/>
    </location>
</feature>
<dbReference type="AlphaFoldDB" id="A0A401GYI9"/>
<feature type="compositionally biased region" description="Acidic residues" evidence="1">
    <location>
        <begin position="899"/>
        <end position="911"/>
    </location>
</feature>
<comment type="caution">
    <text evidence="2">The sequence shown here is derived from an EMBL/GenBank/DDBJ whole genome shotgun (WGS) entry which is preliminary data.</text>
</comment>
<keyword evidence="3" id="KW-1185">Reference proteome</keyword>
<evidence type="ECO:0000256" key="1">
    <source>
        <dbReference type="SAM" id="MobiDB-lite"/>
    </source>
</evidence>
<protein>
    <submittedName>
        <fullName evidence="2">Uncharacterized protein</fullName>
    </submittedName>
</protein>
<dbReference type="EMBL" id="BFAD01000010">
    <property type="protein sequence ID" value="GBE87124.1"/>
    <property type="molecule type" value="Genomic_DNA"/>
</dbReference>
<reference evidence="2 3" key="1">
    <citation type="journal article" date="2018" name="Sci. Rep.">
        <title>Genome sequence of the cauliflower mushroom Sparassis crispa (Hanabiratake) and its association with beneficial usage.</title>
        <authorList>
            <person name="Kiyama R."/>
            <person name="Furutani Y."/>
            <person name="Kawaguchi K."/>
            <person name="Nakanishi T."/>
        </authorList>
    </citation>
    <scope>NUCLEOTIDE SEQUENCE [LARGE SCALE GENOMIC DNA]</scope>
</reference>
<sequence>MPPVWLARWKTRGSMELRHYQVPLAVKEYVVNQIKQVLREKGVKHWSKWVREDLRNSTNDVRSNRKRQLVETYPGLLPGHYRTALESEAWLPIYILTATIPHSDLKDTPFDTNLELCIVTWRHQSGLVGITFYNNHLPETTHPSHFIVDGATTELSNKLHPDSGGVGFIHATQFLQEELDRHLTELEKTEKPHIEAENTGICFRIGHQLGMLNWCKNEGVANQLGAKVESLVPSSLEGILASGDTDSSKGRRIHENRVVITYNRRFALGLSVKATGVDKATEPSHEIPLIKADEVVITILGLPSKLTPEHIFSGVFGVMRQPRTWKIQNWTPHSPTIHFFKPSEVSPSLSRTPDFHEPPFYHRDQLILSGPPLNKLGINYVGDLLLTGDRTIVITAGPLFDEYKRHLSAAVDLAFRTMPELAVELAVDILTDHGNHDGTISRVLTPADTEGKDAYRRAFTAAWRRLDPSLSDDEQLFPVSGAEAALVQELGKTGRPVHPHVKTILARSGAYPDIRLHAESLLLQARSCSIYVPGVDRLRRALATLLPGVTENQLAVRQFNHSQPTIVWDMVTEVFVMGVPAPCENHGDGGCVCWVGPYLADAVASWENRNAGAEMLSKAAMYRVYLNSMEGVHTDDMQEPSNSKNEEVNGNTSPPPQPAVNDEDEDDNELGYITVVSHATTPMQATLRAYGTPRSISPRRVLLTPASPDRRTSSVPALVAAATSSQSPRRTPALEAPPPKTNDTGSTSHHPPTEDNCDTIEDLWQDMKERIEKFTHARLDKERRSAQEKENAVIEQVTHLQAVSDTHERERREHLQALETKGKELMECDLLLQRKDETIRDRDARIAQQKQSLKSQARRIRKLEDNVNKLENRERVRAQKLQTELESMKRRISVAFSEHEEEEYEEKDPPEEPPSKKLRSD</sequence>
<dbReference type="RefSeq" id="XP_027618037.1">
    <property type="nucleotide sequence ID" value="XM_027762236.1"/>
</dbReference>
<feature type="region of interest" description="Disordered" evidence="1">
    <location>
        <begin position="893"/>
        <end position="921"/>
    </location>
</feature>
<dbReference type="InParanoid" id="A0A401GYI9"/>
<organism evidence="2 3">
    <name type="scientific">Sparassis crispa</name>
    <dbReference type="NCBI Taxonomy" id="139825"/>
    <lineage>
        <taxon>Eukaryota</taxon>
        <taxon>Fungi</taxon>
        <taxon>Dikarya</taxon>
        <taxon>Basidiomycota</taxon>
        <taxon>Agaricomycotina</taxon>
        <taxon>Agaricomycetes</taxon>
        <taxon>Polyporales</taxon>
        <taxon>Sparassidaceae</taxon>
        <taxon>Sparassis</taxon>
    </lineage>
</organism>
<gene>
    <name evidence="2" type="ORF">SCP_1003710</name>
</gene>
<name>A0A401GYI9_9APHY</name>
<proteinExistence type="predicted"/>
<evidence type="ECO:0000313" key="3">
    <source>
        <dbReference type="Proteomes" id="UP000287166"/>
    </source>
</evidence>
<evidence type="ECO:0000313" key="2">
    <source>
        <dbReference type="EMBL" id="GBE87124.1"/>
    </source>
</evidence>
<feature type="region of interest" description="Disordered" evidence="1">
    <location>
        <begin position="698"/>
        <end position="757"/>
    </location>
</feature>
<feature type="compositionally biased region" description="Polar residues" evidence="1">
    <location>
        <begin position="741"/>
        <end position="750"/>
    </location>
</feature>
<feature type="region of interest" description="Disordered" evidence="1">
    <location>
        <begin position="633"/>
        <end position="665"/>
    </location>
</feature>
<dbReference type="OrthoDB" id="2631524at2759"/>
<dbReference type="GeneID" id="38784041"/>
<accession>A0A401GYI9</accession>